<accession>A0A2V2BHF5</accession>
<reference evidence="1 2" key="1">
    <citation type="submission" date="2018-05" db="EMBL/GenBank/DDBJ databases">
        <title>Genomic Encyclopedia of Type Strains, Phase IV (KMG-V): Genome sequencing to study the core and pangenomes of soil and plant-associated prokaryotes.</title>
        <authorList>
            <person name="Whitman W."/>
        </authorList>
    </citation>
    <scope>NUCLEOTIDE SEQUENCE [LARGE SCALE GENOMIC DNA]</scope>
    <source>
        <strain evidence="1 2">PNA 200-10</strain>
    </source>
</reference>
<dbReference type="RefSeq" id="WP_109718076.1">
    <property type="nucleotide sequence ID" value="NZ_QGHF01000011.1"/>
</dbReference>
<gene>
    <name evidence="1" type="ORF">C7431_1117</name>
</gene>
<comment type="caution">
    <text evidence="1">The sequence shown here is derived from an EMBL/GenBank/DDBJ whole genome shotgun (WGS) entry which is preliminary data.</text>
</comment>
<protein>
    <submittedName>
        <fullName evidence="1">Uncharacterized protein</fullName>
    </submittedName>
</protein>
<dbReference type="EMBL" id="QGHF01000011">
    <property type="protein sequence ID" value="PWK94272.1"/>
    <property type="molecule type" value="Genomic_DNA"/>
</dbReference>
<dbReference type="Proteomes" id="UP000245981">
    <property type="component" value="Unassembled WGS sequence"/>
</dbReference>
<name>A0A2V2BHF5_9GAMM</name>
<sequence length="242" mass="26985">MGSFSDIRPVNITHEGFDRSHNGQYFQTKDLNMEYGMAEYCIFNAQFYRNVSNAGAGEAAAVPVPHTGIVNIYTSVKECNQKLIYWVEYQLAFEAGKLMTVELTDKTLQEDLRDLSKLRPAKPANRVEVTISVKGLNGERQRAFAASLTDDKLSRIREILGEPTASIFFPAVPVAAGNNDPFLRFSSVMTVASVVQSMEDLRGATDEKLHVVSPAGDRIVLIEELHSKYGAHRFNPDDRQPE</sequence>
<dbReference type="OrthoDB" id="9981398at2"/>
<evidence type="ECO:0000313" key="1">
    <source>
        <dbReference type="EMBL" id="PWK94272.1"/>
    </source>
</evidence>
<evidence type="ECO:0000313" key="2">
    <source>
        <dbReference type="Proteomes" id="UP000245981"/>
    </source>
</evidence>
<organism evidence="1 2">
    <name type="scientific">Pantoea allii</name>
    <dbReference type="NCBI Taxonomy" id="574096"/>
    <lineage>
        <taxon>Bacteria</taxon>
        <taxon>Pseudomonadati</taxon>
        <taxon>Pseudomonadota</taxon>
        <taxon>Gammaproteobacteria</taxon>
        <taxon>Enterobacterales</taxon>
        <taxon>Erwiniaceae</taxon>
        <taxon>Pantoea</taxon>
    </lineage>
</organism>
<proteinExistence type="predicted"/>
<dbReference type="AlphaFoldDB" id="A0A2V2BHF5"/>